<dbReference type="PANTHER" id="PTHR13691:SF5">
    <property type="entry name" value="LARGE RIBOSOMAL SUBUNIT PROTEIN UL2M"/>
    <property type="match status" value="1"/>
</dbReference>
<evidence type="ECO:0000313" key="10">
    <source>
        <dbReference type="Proteomes" id="UP000334923"/>
    </source>
</evidence>
<dbReference type="InterPro" id="IPR008991">
    <property type="entry name" value="Translation_prot_SH3-like_sf"/>
</dbReference>
<name>A0A5E6MFS4_9BACT</name>
<dbReference type="GO" id="GO:0019843">
    <property type="term" value="F:rRNA binding"/>
    <property type="evidence" value="ECO:0007669"/>
    <property type="project" value="UniProtKB-UniRule"/>
</dbReference>
<dbReference type="Gene3D" id="2.30.30.30">
    <property type="match status" value="1"/>
</dbReference>
<dbReference type="RefSeq" id="WP_142660215.1">
    <property type="nucleotide sequence ID" value="NZ_CABFVA020000073.1"/>
</dbReference>
<organism evidence="9 10">
    <name type="scientific">Methylacidimicrobium tartarophylax</name>
    <dbReference type="NCBI Taxonomy" id="1041768"/>
    <lineage>
        <taxon>Bacteria</taxon>
        <taxon>Pseudomonadati</taxon>
        <taxon>Verrucomicrobiota</taxon>
        <taxon>Methylacidimicrobium</taxon>
    </lineage>
</organism>
<feature type="compositionally biased region" description="Gly residues" evidence="6">
    <location>
        <begin position="232"/>
        <end position="245"/>
    </location>
</feature>
<comment type="similarity">
    <text evidence="1 5">Belongs to the universal ribosomal protein uL2 family.</text>
</comment>
<evidence type="ECO:0000256" key="3">
    <source>
        <dbReference type="ARBA" id="ARBA00023274"/>
    </source>
</evidence>
<feature type="compositionally biased region" description="Basic residues" evidence="6">
    <location>
        <begin position="256"/>
        <end position="267"/>
    </location>
</feature>
<proteinExistence type="inferred from homology"/>
<evidence type="ECO:0000256" key="4">
    <source>
        <dbReference type="ARBA" id="ARBA00035242"/>
    </source>
</evidence>
<dbReference type="SMART" id="SM01382">
    <property type="entry name" value="Ribosomal_L2_C"/>
    <property type="match status" value="1"/>
</dbReference>
<dbReference type="HAMAP" id="MF_01320_B">
    <property type="entry name" value="Ribosomal_uL2_B"/>
    <property type="match status" value="1"/>
</dbReference>
<dbReference type="OrthoDB" id="9778722at2"/>
<keyword evidence="2 5" id="KW-0689">Ribosomal protein</keyword>
<dbReference type="InterPro" id="IPR005880">
    <property type="entry name" value="Ribosomal_uL2_bac/org-type"/>
</dbReference>
<dbReference type="Pfam" id="PF00181">
    <property type="entry name" value="Ribosomal_L2_N"/>
    <property type="match status" value="1"/>
</dbReference>
<dbReference type="InterPro" id="IPR022669">
    <property type="entry name" value="Ribosomal_uL2_C"/>
</dbReference>
<evidence type="ECO:0000259" key="7">
    <source>
        <dbReference type="SMART" id="SM01382"/>
    </source>
</evidence>
<comment type="subunit">
    <text evidence="5">Part of the 50S ribosomal subunit. Forms a bridge to the 30S subunit in the 70S ribosome.</text>
</comment>
<reference evidence="9 10" key="1">
    <citation type="submission" date="2019-09" db="EMBL/GenBank/DDBJ databases">
        <authorList>
            <person name="Cremers G."/>
        </authorList>
    </citation>
    <scope>NUCLEOTIDE SEQUENCE [LARGE SCALE GENOMIC DNA]</scope>
    <source>
        <strain evidence="9">4A</strain>
    </source>
</reference>
<keyword evidence="3 5" id="KW-0687">Ribonucleoprotein</keyword>
<accession>A0A5E6MFS4</accession>
<sequence>MALKEFRPLTPTLRYTQLDSFSEITKTKPERSLTVPLHKKGGRNCHGRVTARHRGGGHKRRYRLIDFRRQRHGVRATVESIEYDPNRTSRIALLRYSDGEKSYIIAPLELKVGATVVSGPDAPAKPGNALPLEKIPAATAIYNIELTPGRGGQLVRAAGSSARLMGVDQGYALVRLPSGEVRRIVASCFATVGQVSNADHFNVSLGKAGRTRWLGRRPHVRGVAMNPVDHPNGGGQGKSKGGGGRQQLKSPWGKLAKGKKTRRHNKQSNRFILERRVRKRKK</sequence>
<dbReference type="Gene3D" id="4.10.950.10">
    <property type="entry name" value="Ribosomal protein L2, domain 3"/>
    <property type="match status" value="1"/>
</dbReference>
<keyword evidence="10" id="KW-1185">Reference proteome</keyword>
<evidence type="ECO:0000256" key="1">
    <source>
        <dbReference type="ARBA" id="ARBA00005636"/>
    </source>
</evidence>
<dbReference type="Pfam" id="PF03947">
    <property type="entry name" value="Ribosomal_L2_C"/>
    <property type="match status" value="1"/>
</dbReference>
<dbReference type="SMART" id="SM01383">
    <property type="entry name" value="Ribosomal_L2"/>
    <property type="match status" value="1"/>
</dbReference>
<dbReference type="SUPFAM" id="SSF50249">
    <property type="entry name" value="Nucleic acid-binding proteins"/>
    <property type="match status" value="1"/>
</dbReference>
<evidence type="ECO:0000259" key="8">
    <source>
        <dbReference type="SMART" id="SM01383"/>
    </source>
</evidence>
<dbReference type="FunFam" id="2.30.30.30:FF:000001">
    <property type="entry name" value="50S ribosomal protein L2"/>
    <property type="match status" value="1"/>
</dbReference>
<feature type="region of interest" description="Disordered" evidence="6">
    <location>
        <begin position="216"/>
        <end position="282"/>
    </location>
</feature>
<keyword evidence="5" id="KW-0694">RNA-binding</keyword>
<evidence type="ECO:0000256" key="2">
    <source>
        <dbReference type="ARBA" id="ARBA00022980"/>
    </source>
</evidence>
<dbReference type="EMBL" id="CABFVA020000073">
    <property type="protein sequence ID" value="VVM06703.1"/>
    <property type="molecule type" value="Genomic_DNA"/>
</dbReference>
<dbReference type="Proteomes" id="UP000334923">
    <property type="component" value="Unassembled WGS sequence"/>
</dbReference>
<feature type="domain" description="Large ribosomal subunit protein uL2 RNA-binding" evidence="8">
    <location>
        <begin position="42"/>
        <end position="118"/>
    </location>
</feature>
<keyword evidence="5" id="KW-0699">rRNA-binding</keyword>
<dbReference type="SUPFAM" id="SSF50104">
    <property type="entry name" value="Translation proteins SH3-like domain"/>
    <property type="match status" value="1"/>
</dbReference>
<dbReference type="PANTHER" id="PTHR13691">
    <property type="entry name" value="RIBOSOMAL PROTEIN L2"/>
    <property type="match status" value="1"/>
</dbReference>
<dbReference type="GO" id="GO:0002181">
    <property type="term" value="P:cytoplasmic translation"/>
    <property type="evidence" value="ECO:0007669"/>
    <property type="project" value="TreeGrafter"/>
</dbReference>
<feature type="domain" description="Large ribosomal subunit protein uL2 C-terminal" evidence="7">
    <location>
        <begin position="124"/>
        <end position="255"/>
    </location>
</feature>
<gene>
    <name evidence="5 9" type="primary">rplB</name>
    <name evidence="9" type="ORF">MAMT_01364</name>
</gene>
<dbReference type="GO" id="GO:0016740">
    <property type="term" value="F:transferase activity"/>
    <property type="evidence" value="ECO:0007669"/>
    <property type="project" value="InterPro"/>
</dbReference>
<dbReference type="InterPro" id="IPR002171">
    <property type="entry name" value="Ribosomal_uL2"/>
</dbReference>
<dbReference type="InterPro" id="IPR014722">
    <property type="entry name" value="Rib_uL2_dom2"/>
</dbReference>
<evidence type="ECO:0000313" key="9">
    <source>
        <dbReference type="EMBL" id="VVM06703.1"/>
    </source>
</evidence>
<evidence type="ECO:0000256" key="5">
    <source>
        <dbReference type="HAMAP-Rule" id="MF_01320"/>
    </source>
</evidence>
<dbReference type="InterPro" id="IPR012340">
    <property type="entry name" value="NA-bd_OB-fold"/>
</dbReference>
<dbReference type="InterPro" id="IPR022666">
    <property type="entry name" value="Ribosomal_uL2_RNA-bd_dom"/>
</dbReference>
<comment type="function">
    <text evidence="5">One of the primary rRNA binding proteins. Required for association of the 30S and 50S subunits to form the 70S ribosome, for tRNA binding and peptide bond formation. It has been suggested to have peptidyltransferase activity; this is somewhat controversial. Makes several contacts with the 16S rRNA in the 70S ribosome.</text>
</comment>
<dbReference type="GO" id="GO:0003735">
    <property type="term" value="F:structural constituent of ribosome"/>
    <property type="evidence" value="ECO:0007669"/>
    <property type="project" value="InterPro"/>
</dbReference>
<dbReference type="InterPro" id="IPR022671">
    <property type="entry name" value="Ribosomal_uL2_CS"/>
</dbReference>
<dbReference type="NCBIfam" id="TIGR01171">
    <property type="entry name" value="rplB_bact"/>
    <property type="match status" value="1"/>
</dbReference>
<dbReference type="InterPro" id="IPR014726">
    <property type="entry name" value="Ribosomal_uL2_dom3"/>
</dbReference>
<evidence type="ECO:0000256" key="6">
    <source>
        <dbReference type="SAM" id="MobiDB-lite"/>
    </source>
</evidence>
<dbReference type="Gene3D" id="2.40.50.140">
    <property type="entry name" value="Nucleic acid-binding proteins"/>
    <property type="match status" value="1"/>
</dbReference>
<dbReference type="AlphaFoldDB" id="A0A5E6MFS4"/>
<dbReference type="FunFam" id="4.10.950.10:FF:000001">
    <property type="entry name" value="50S ribosomal protein L2"/>
    <property type="match status" value="1"/>
</dbReference>
<protein>
    <recommendedName>
        <fullName evidence="4 5">Large ribosomal subunit protein uL2</fullName>
    </recommendedName>
</protein>
<dbReference type="PIRSF" id="PIRSF002158">
    <property type="entry name" value="Ribosomal_L2"/>
    <property type="match status" value="1"/>
</dbReference>
<dbReference type="FunFam" id="2.40.50.140:FF:000003">
    <property type="entry name" value="50S ribosomal protein L2"/>
    <property type="match status" value="1"/>
</dbReference>
<dbReference type="GO" id="GO:0015934">
    <property type="term" value="C:large ribosomal subunit"/>
    <property type="evidence" value="ECO:0007669"/>
    <property type="project" value="InterPro"/>
</dbReference>
<dbReference type="PROSITE" id="PS00467">
    <property type="entry name" value="RIBOSOMAL_L2"/>
    <property type="match status" value="1"/>
</dbReference>